<dbReference type="InParanoid" id="A0A423XE28"/>
<dbReference type="AlphaFoldDB" id="A0A423XE28"/>
<dbReference type="PROSITE" id="PS00677">
    <property type="entry name" value="DAO"/>
    <property type="match status" value="1"/>
</dbReference>
<dbReference type="PANTHER" id="PTHR11530:SF26">
    <property type="entry name" value="FAD DEPENDENT OXIDOREDUCTASE SUPERFAMILY (AFU_ORTHOLOGUE AFUA_5G13940)"/>
    <property type="match status" value="1"/>
</dbReference>
<proteinExistence type="inferred from homology"/>
<dbReference type="SUPFAM" id="SSF54373">
    <property type="entry name" value="FAD-linked reductases, C-terminal domain"/>
    <property type="match status" value="1"/>
</dbReference>
<feature type="chain" id="PRO_5019572573" description="FAD dependent oxidoreductase domain-containing protein" evidence="7">
    <location>
        <begin position="22"/>
        <end position="364"/>
    </location>
</feature>
<feature type="binding site" evidence="6">
    <location>
        <position position="309"/>
    </location>
    <ligand>
        <name>D-dopa</name>
        <dbReference type="ChEBI" id="CHEBI:149689"/>
    </ligand>
</feature>
<dbReference type="Proteomes" id="UP000285146">
    <property type="component" value="Unassembled WGS sequence"/>
</dbReference>
<feature type="domain" description="FAD dependent oxidoreductase" evidence="8">
    <location>
        <begin position="8"/>
        <end position="353"/>
    </location>
</feature>
<dbReference type="GO" id="GO:0019478">
    <property type="term" value="P:D-amino acid catabolic process"/>
    <property type="evidence" value="ECO:0007669"/>
    <property type="project" value="TreeGrafter"/>
</dbReference>
<feature type="signal peptide" evidence="7">
    <location>
        <begin position="1"/>
        <end position="21"/>
    </location>
</feature>
<dbReference type="SUPFAM" id="SSF51971">
    <property type="entry name" value="Nucleotide-binding domain"/>
    <property type="match status" value="1"/>
</dbReference>
<protein>
    <recommendedName>
        <fullName evidence="8">FAD dependent oxidoreductase domain-containing protein</fullName>
    </recommendedName>
</protein>
<reference evidence="9 10" key="1">
    <citation type="submission" date="2015-09" db="EMBL/GenBank/DDBJ databases">
        <title>Host preference determinants of Valsa canker pathogens revealed by comparative genomics.</title>
        <authorList>
            <person name="Yin Z."/>
            <person name="Huang L."/>
        </authorList>
    </citation>
    <scope>NUCLEOTIDE SEQUENCE [LARGE SCALE GENOMIC DNA]</scope>
    <source>
        <strain evidence="9 10">SXYLt</strain>
    </source>
</reference>
<comment type="caution">
    <text evidence="9">The sequence shown here is derived from an EMBL/GenBank/DDBJ whole genome shotgun (WGS) entry which is preliminary data.</text>
</comment>
<dbReference type="InterPro" id="IPR006076">
    <property type="entry name" value="FAD-dep_OxRdtase"/>
</dbReference>
<feature type="binding site" evidence="6">
    <location>
        <begin position="54"/>
        <end position="55"/>
    </location>
    <ligand>
        <name>FAD</name>
        <dbReference type="ChEBI" id="CHEBI:57692"/>
    </ligand>
</feature>
<dbReference type="Gene3D" id="3.30.9.10">
    <property type="entry name" value="D-Amino Acid Oxidase, subunit A, domain 2"/>
    <property type="match status" value="1"/>
</dbReference>
<keyword evidence="5" id="KW-0560">Oxidoreductase</keyword>
<dbReference type="PANTHER" id="PTHR11530">
    <property type="entry name" value="D-AMINO ACID OXIDASE"/>
    <property type="match status" value="1"/>
</dbReference>
<accession>A0A423XE28</accession>
<keyword evidence="10" id="KW-1185">Reference proteome</keyword>
<comment type="cofactor">
    <cofactor evidence="1 6">
        <name>FAD</name>
        <dbReference type="ChEBI" id="CHEBI:57692"/>
    </cofactor>
</comment>
<dbReference type="PIRSF" id="PIRSF000189">
    <property type="entry name" value="D-aa_oxidase"/>
    <property type="match status" value="1"/>
</dbReference>
<evidence type="ECO:0000256" key="7">
    <source>
        <dbReference type="SAM" id="SignalP"/>
    </source>
</evidence>
<feature type="binding site" evidence="6">
    <location>
        <position position="186"/>
    </location>
    <ligand>
        <name>FAD</name>
        <dbReference type="ChEBI" id="CHEBI:57692"/>
    </ligand>
</feature>
<dbReference type="GO" id="GO:0071949">
    <property type="term" value="F:FAD binding"/>
    <property type="evidence" value="ECO:0007669"/>
    <property type="project" value="InterPro"/>
</dbReference>
<keyword evidence="4 6" id="KW-0274">FAD</keyword>
<evidence type="ECO:0000256" key="4">
    <source>
        <dbReference type="ARBA" id="ARBA00022827"/>
    </source>
</evidence>
<dbReference type="InterPro" id="IPR006181">
    <property type="entry name" value="D-amino_acid_oxidase_CS"/>
</dbReference>
<comment type="similarity">
    <text evidence="2">Belongs to the DAMOX/DASOX family.</text>
</comment>
<evidence type="ECO:0000313" key="10">
    <source>
        <dbReference type="Proteomes" id="UP000285146"/>
    </source>
</evidence>
<dbReference type="GO" id="GO:0005737">
    <property type="term" value="C:cytoplasm"/>
    <property type="evidence" value="ECO:0007669"/>
    <property type="project" value="TreeGrafter"/>
</dbReference>
<dbReference type="Gene3D" id="3.40.50.720">
    <property type="entry name" value="NAD(P)-binding Rossmann-like Domain"/>
    <property type="match status" value="1"/>
</dbReference>
<evidence type="ECO:0000256" key="6">
    <source>
        <dbReference type="PIRSR" id="PIRSR000189-1"/>
    </source>
</evidence>
<dbReference type="InterPro" id="IPR023209">
    <property type="entry name" value="DAO"/>
</dbReference>
<keyword evidence="3" id="KW-0285">Flavoprotein</keyword>
<dbReference type="EMBL" id="LKEB01000015">
    <property type="protein sequence ID" value="ROW14239.1"/>
    <property type="molecule type" value="Genomic_DNA"/>
</dbReference>
<evidence type="ECO:0000259" key="8">
    <source>
        <dbReference type="Pfam" id="PF01266"/>
    </source>
</evidence>
<evidence type="ECO:0000313" key="9">
    <source>
        <dbReference type="EMBL" id="ROW14239.1"/>
    </source>
</evidence>
<keyword evidence="7" id="KW-0732">Signal</keyword>
<evidence type="ECO:0000256" key="5">
    <source>
        <dbReference type="ARBA" id="ARBA00023002"/>
    </source>
</evidence>
<gene>
    <name evidence="9" type="ORF">VPNG_04236</name>
</gene>
<evidence type="ECO:0000256" key="3">
    <source>
        <dbReference type="ARBA" id="ARBA00022630"/>
    </source>
</evidence>
<name>A0A423XE28_9PEZI</name>
<evidence type="ECO:0000256" key="1">
    <source>
        <dbReference type="ARBA" id="ARBA00001974"/>
    </source>
</evidence>
<evidence type="ECO:0000256" key="2">
    <source>
        <dbReference type="ARBA" id="ARBA00006730"/>
    </source>
</evidence>
<dbReference type="GO" id="GO:0003884">
    <property type="term" value="F:D-amino-acid oxidase activity"/>
    <property type="evidence" value="ECO:0007669"/>
    <property type="project" value="InterPro"/>
</dbReference>
<sequence length="364" mass="39361">MPQPSSHIVVIGAGVIGLSSALELQSAGHSVTILARDFPSPFSLVDPEAQIDYTSPWGGAHNRWVPPAGRAAHEVRDHRLALATFHRMRRLRWSNPEAGVTFLRGVEYLEAPGPEYEALVAGHGKPGSAGQLGIEGFRVLGRDELPDERVRLGFEYDTWCVNPMVYCSFLLDRFVLRGGRIGRREVRGPEEVFEMSGLGGGPARMVVNASGTGFGDPKSFIIRGQTCLIANPCKATVTRQNADGSWSFCVPRNFEGGTVIGGTKEPDSWDPEPSQEVRERLCQNFVATYPSIADESGSVTVLKDIVGRRPARHGGARLEREEVAPGKTVIHAYGLGGRGYEMSWGVAETVASLAADPGTTKARI</sequence>
<organism evidence="9 10">
    <name type="scientific">Cytospora leucostoma</name>
    <dbReference type="NCBI Taxonomy" id="1230097"/>
    <lineage>
        <taxon>Eukaryota</taxon>
        <taxon>Fungi</taxon>
        <taxon>Dikarya</taxon>
        <taxon>Ascomycota</taxon>
        <taxon>Pezizomycotina</taxon>
        <taxon>Sordariomycetes</taxon>
        <taxon>Sordariomycetidae</taxon>
        <taxon>Diaporthales</taxon>
        <taxon>Cytosporaceae</taxon>
        <taxon>Cytospora</taxon>
    </lineage>
</organism>
<feature type="binding site" evidence="6">
    <location>
        <position position="337"/>
    </location>
    <ligand>
        <name>D-dopa</name>
        <dbReference type="ChEBI" id="CHEBI:149689"/>
    </ligand>
</feature>
<dbReference type="STRING" id="1230097.A0A423XE28"/>
<dbReference type="Pfam" id="PF01266">
    <property type="entry name" value="DAO"/>
    <property type="match status" value="1"/>
</dbReference>
<dbReference type="OrthoDB" id="2015447at2759"/>